<evidence type="ECO:0000313" key="1">
    <source>
        <dbReference type="EMBL" id="AKJ01196.1"/>
    </source>
</evidence>
<dbReference type="AlphaFoldDB" id="A0AAC8Q573"/>
<dbReference type="KEGG" id="age:AA314_02822"/>
<dbReference type="Proteomes" id="UP000035579">
    <property type="component" value="Chromosome"/>
</dbReference>
<evidence type="ECO:0000313" key="2">
    <source>
        <dbReference type="Proteomes" id="UP000035579"/>
    </source>
</evidence>
<name>A0AAC8Q573_9BACT</name>
<protein>
    <submittedName>
        <fullName evidence="1">Uncharacterized protein</fullName>
    </submittedName>
</protein>
<sequence length="127" mass="13598">MEIPPAPPPPDYSAYPRDAEGRPIVLSGSRMYLVPRPPDALTALGACSNMITRCFDPQHRSFDACVISTPRCSTARPWEESECCAEACITAYEARRTAGAGPITAFSQTFFATPNCMPGVDALLGGL</sequence>
<proteinExistence type="predicted"/>
<reference evidence="1 2" key="1">
    <citation type="submission" date="2015-05" db="EMBL/GenBank/DDBJ databases">
        <title>Genome assembly of Archangium gephyra DSM 2261.</title>
        <authorList>
            <person name="Sharma G."/>
            <person name="Subramanian S."/>
        </authorList>
    </citation>
    <scope>NUCLEOTIDE SEQUENCE [LARGE SCALE GENOMIC DNA]</scope>
    <source>
        <strain evidence="1 2">DSM 2261</strain>
    </source>
</reference>
<organism evidence="1 2">
    <name type="scientific">Archangium gephyra</name>
    <dbReference type="NCBI Taxonomy" id="48"/>
    <lineage>
        <taxon>Bacteria</taxon>
        <taxon>Pseudomonadati</taxon>
        <taxon>Myxococcota</taxon>
        <taxon>Myxococcia</taxon>
        <taxon>Myxococcales</taxon>
        <taxon>Cystobacterineae</taxon>
        <taxon>Archangiaceae</taxon>
        <taxon>Archangium</taxon>
    </lineage>
</organism>
<accession>A0AAC8Q573</accession>
<gene>
    <name evidence="1" type="ORF">AA314_02822</name>
</gene>
<dbReference type="EMBL" id="CP011509">
    <property type="protein sequence ID" value="AKJ01196.1"/>
    <property type="molecule type" value="Genomic_DNA"/>
</dbReference>